<dbReference type="EMBL" id="JAFKCU010000008">
    <property type="protein sequence ID" value="MBN7818026.1"/>
    <property type="molecule type" value="Genomic_DNA"/>
</dbReference>
<dbReference type="RefSeq" id="WP_206588690.1">
    <property type="nucleotide sequence ID" value="NZ_JAFKCU010000008.1"/>
</dbReference>
<name>A0ABS3CPD2_9BACT</name>
<proteinExistence type="predicted"/>
<dbReference type="Proteomes" id="UP000664480">
    <property type="component" value="Unassembled WGS sequence"/>
</dbReference>
<gene>
    <name evidence="2" type="ORF">J0A69_21485</name>
</gene>
<protein>
    <submittedName>
        <fullName evidence="2">Helix-turn-helix domain-containing protein</fullName>
    </submittedName>
</protein>
<dbReference type="InterPro" id="IPR041657">
    <property type="entry name" value="HTH_17"/>
</dbReference>
<dbReference type="PANTHER" id="PTHR34585:SF22">
    <property type="entry name" value="HELIX-TURN-HELIX DOMAIN-CONTAINING PROTEIN"/>
    <property type="match status" value="1"/>
</dbReference>
<organism evidence="2 3">
    <name type="scientific">Algoriphagus pacificus</name>
    <dbReference type="NCBI Taxonomy" id="2811234"/>
    <lineage>
        <taxon>Bacteria</taxon>
        <taxon>Pseudomonadati</taxon>
        <taxon>Bacteroidota</taxon>
        <taxon>Cytophagia</taxon>
        <taxon>Cytophagales</taxon>
        <taxon>Cyclobacteriaceae</taxon>
        <taxon>Algoriphagus</taxon>
    </lineage>
</organism>
<evidence type="ECO:0000313" key="3">
    <source>
        <dbReference type="Proteomes" id="UP000664480"/>
    </source>
</evidence>
<sequence>MAVEIVTKDDLEEFKTELFGELAKLFKPVQDLEGGKRWLKTYEVKKLLDISSGTLQSLRINGEIPYTKMGGILYYDRQEINRILEERKHRIRNVKF</sequence>
<keyword evidence="3" id="KW-1185">Reference proteome</keyword>
<dbReference type="InterPro" id="IPR009061">
    <property type="entry name" value="DNA-bd_dom_put_sf"/>
</dbReference>
<feature type="domain" description="Helix-turn-helix" evidence="1">
    <location>
        <begin position="38"/>
        <end position="87"/>
    </location>
</feature>
<reference evidence="2 3" key="1">
    <citation type="submission" date="2021-03" db="EMBL/GenBank/DDBJ databases">
        <title>novel species isolated from a fishpond in China.</title>
        <authorList>
            <person name="Lu H."/>
            <person name="Cai Z."/>
        </authorList>
    </citation>
    <scope>NUCLEOTIDE SEQUENCE [LARGE SCALE GENOMIC DNA]</scope>
    <source>
        <strain evidence="2 3">YJ13C</strain>
    </source>
</reference>
<evidence type="ECO:0000313" key="2">
    <source>
        <dbReference type="EMBL" id="MBN7818026.1"/>
    </source>
</evidence>
<accession>A0ABS3CPD2</accession>
<evidence type="ECO:0000259" key="1">
    <source>
        <dbReference type="Pfam" id="PF12728"/>
    </source>
</evidence>
<dbReference type="SUPFAM" id="SSF46955">
    <property type="entry name" value="Putative DNA-binding domain"/>
    <property type="match status" value="1"/>
</dbReference>
<dbReference type="Pfam" id="PF12728">
    <property type="entry name" value="HTH_17"/>
    <property type="match status" value="1"/>
</dbReference>
<comment type="caution">
    <text evidence="2">The sequence shown here is derived from an EMBL/GenBank/DDBJ whole genome shotgun (WGS) entry which is preliminary data.</text>
</comment>
<dbReference type="PANTHER" id="PTHR34585">
    <property type="match status" value="1"/>
</dbReference>